<comment type="caution">
    <text evidence="2">The sequence shown here is derived from an EMBL/GenBank/DDBJ whole genome shotgun (WGS) entry which is preliminary data.</text>
</comment>
<dbReference type="EMBL" id="JARQWQ010000096">
    <property type="protein sequence ID" value="KAK2551598.1"/>
    <property type="molecule type" value="Genomic_DNA"/>
</dbReference>
<reference evidence="2" key="1">
    <citation type="journal article" date="2023" name="G3 (Bethesda)">
        <title>Whole genome assembly and annotation of the endangered Caribbean coral Acropora cervicornis.</title>
        <authorList>
            <person name="Selwyn J.D."/>
            <person name="Vollmer S.V."/>
        </authorList>
    </citation>
    <scope>NUCLEOTIDE SEQUENCE</scope>
    <source>
        <strain evidence="2">K2</strain>
    </source>
</reference>
<name>A0AAD9UVL8_ACRCE</name>
<gene>
    <name evidence="2" type="ORF">P5673_027580</name>
</gene>
<feature type="transmembrane region" description="Helical" evidence="1">
    <location>
        <begin position="47"/>
        <end position="68"/>
    </location>
</feature>
<dbReference type="AlphaFoldDB" id="A0AAD9UVL8"/>
<protein>
    <submittedName>
        <fullName evidence="2">Uncharacterized protein</fullName>
    </submittedName>
</protein>
<evidence type="ECO:0000313" key="2">
    <source>
        <dbReference type="EMBL" id="KAK2551598.1"/>
    </source>
</evidence>
<keyword evidence="3" id="KW-1185">Reference proteome</keyword>
<keyword evidence="1" id="KW-0472">Membrane</keyword>
<accession>A0AAD9UVL8</accession>
<dbReference type="Proteomes" id="UP001249851">
    <property type="component" value="Unassembled WGS sequence"/>
</dbReference>
<keyword evidence="1" id="KW-1133">Transmembrane helix</keyword>
<keyword evidence="1" id="KW-0812">Transmembrane</keyword>
<proteinExistence type="predicted"/>
<evidence type="ECO:0000256" key="1">
    <source>
        <dbReference type="SAM" id="Phobius"/>
    </source>
</evidence>
<reference evidence="2" key="2">
    <citation type="journal article" date="2023" name="Science">
        <title>Genomic signatures of disease resistance in endangered staghorn corals.</title>
        <authorList>
            <person name="Vollmer S.V."/>
            <person name="Selwyn J.D."/>
            <person name="Despard B.A."/>
            <person name="Roesel C.L."/>
        </authorList>
    </citation>
    <scope>NUCLEOTIDE SEQUENCE</scope>
    <source>
        <strain evidence="2">K2</strain>
    </source>
</reference>
<sequence>MKTVSRINHWKNVVHANNLAKKLSNILFRFSDCYLMKYKFLIPDKKLALFLQLPAFLDLLVTVLVMNAKSIHTSYALPLCQQEVNANDRIHKKLLQEEIK</sequence>
<evidence type="ECO:0000313" key="3">
    <source>
        <dbReference type="Proteomes" id="UP001249851"/>
    </source>
</evidence>
<organism evidence="2 3">
    <name type="scientific">Acropora cervicornis</name>
    <name type="common">Staghorn coral</name>
    <dbReference type="NCBI Taxonomy" id="6130"/>
    <lineage>
        <taxon>Eukaryota</taxon>
        <taxon>Metazoa</taxon>
        <taxon>Cnidaria</taxon>
        <taxon>Anthozoa</taxon>
        <taxon>Hexacorallia</taxon>
        <taxon>Scleractinia</taxon>
        <taxon>Astrocoeniina</taxon>
        <taxon>Acroporidae</taxon>
        <taxon>Acropora</taxon>
    </lineage>
</organism>